<organism evidence="4 7">
    <name type="scientific">Rotaria magnacalcarata</name>
    <dbReference type="NCBI Taxonomy" id="392030"/>
    <lineage>
        <taxon>Eukaryota</taxon>
        <taxon>Metazoa</taxon>
        <taxon>Spiralia</taxon>
        <taxon>Gnathifera</taxon>
        <taxon>Rotifera</taxon>
        <taxon>Eurotatoria</taxon>
        <taxon>Bdelloidea</taxon>
        <taxon>Philodinida</taxon>
        <taxon>Philodinidae</taxon>
        <taxon>Rotaria</taxon>
    </lineage>
</organism>
<dbReference type="PANTHER" id="PTHR21255">
    <property type="entry name" value="T-COMPLEX-ASSOCIATED-TESTIS-EXPRESSED 1/ DYNEIN LIGHT CHAIN"/>
    <property type="match status" value="1"/>
</dbReference>
<dbReference type="GO" id="GO:0045505">
    <property type="term" value="F:dynein intermediate chain binding"/>
    <property type="evidence" value="ECO:0007669"/>
    <property type="project" value="TreeGrafter"/>
</dbReference>
<dbReference type="PANTHER" id="PTHR21255:SF4">
    <property type="entry name" value="DYNEIN LIGHT CHAIN TCTEX-TYPE"/>
    <property type="match status" value="1"/>
</dbReference>
<dbReference type="GO" id="GO:0007018">
    <property type="term" value="P:microtubule-based movement"/>
    <property type="evidence" value="ECO:0007669"/>
    <property type="project" value="TreeGrafter"/>
</dbReference>
<evidence type="ECO:0000256" key="1">
    <source>
        <dbReference type="ARBA" id="ARBA00005361"/>
    </source>
</evidence>
<dbReference type="Proteomes" id="UP000681967">
    <property type="component" value="Unassembled WGS sequence"/>
</dbReference>
<evidence type="ECO:0000313" key="4">
    <source>
        <dbReference type="EMBL" id="CAF1955215.1"/>
    </source>
</evidence>
<dbReference type="EMBL" id="CAJNOV010008025">
    <property type="protein sequence ID" value="CAF1306517.1"/>
    <property type="molecule type" value="Genomic_DNA"/>
</dbReference>
<dbReference type="InterPro" id="IPR038586">
    <property type="entry name" value="Tctex-1-like_sf"/>
</dbReference>
<dbReference type="Proteomes" id="UP000663855">
    <property type="component" value="Unassembled WGS sequence"/>
</dbReference>
<dbReference type="EMBL" id="CAJNRE010001712">
    <property type="protein sequence ID" value="CAF1955215.1"/>
    <property type="molecule type" value="Genomic_DNA"/>
</dbReference>
<evidence type="ECO:0000313" key="3">
    <source>
        <dbReference type="EMBL" id="CAF1516216.1"/>
    </source>
</evidence>
<dbReference type="Proteomes" id="UP000681720">
    <property type="component" value="Unassembled WGS sequence"/>
</dbReference>
<dbReference type="Proteomes" id="UP000663834">
    <property type="component" value="Unassembled WGS sequence"/>
</dbReference>
<comment type="caution">
    <text evidence="4">The sequence shown here is derived from an EMBL/GenBank/DDBJ whole genome shotgun (WGS) entry which is preliminary data.</text>
</comment>
<evidence type="ECO:0008006" key="8">
    <source>
        <dbReference type="Google" id="ProtNLM"/>
    </source>
</evidence>
<proteinExistence type="inferred from homology"/>
<dbReference type="GO" id="GO:0005737">
    <property type="term" value="C:cytoplasm"/>
    <property type="evidence" value="ECO:0007669"/>
    <property type="project" value="TreeGrafter"/>
</dbReference>
<dbReference type="GO" id="GO:0005868">
    <property type="term" value="C:cytoplasmic dynein complex"/>
    <property type="evidence" value="ECO:0007669"/>
    <property type="project" value="TreeGrafter"/>
</dbReference>
<evidence type="ECO:0000313" key="7">
    <source>
        <dbReference type="Proteomes" id="UP000663824"/>
    </source>
</evidence>
<dbReference type="InterPro" id="IPR005334">
    <property type="entry name" value="Tctex-1-like"/>
</dbReference>
<accession>A0A816LTE1</accession>
<comment type="similarity">
    <text evidence="1">Belongs to the dynein light chain Tctex-type family.</text>
</comment>
<dbReference type="EMBL" id="CAJOBH010021275">
    <property type="protein sequence ID" value="CAF4222983.1"/>
    <property type="molecule type" value="Genomic_DNA"/>
</dbReference>
<dbReference type="EMBL" id="CAJNOW010007530">
    <property type="protein sequence ID" value="CAF1516216.1"/>
    <property type="molecule type" value="Genomic_DNA"/>
</dbReference>
<reference evidence="4" key="1">
    <citation type="submission" date="2021-02" db="EMBL/GenBank/DDBJ databases">
        <authorList>
            <person name="Nowell W R."/>
        </authorList>
    </citation>
    <scope>NUCLEOTIDE SEQUENCE</scope>
</reference>
<evidence type="ECO:0000313" key="2">
    <source>
        <dbReference type="EMBL" id="CAF1306517.1"/>
    </source>
</evidence>
<dbReference type="AlphaFoldDB" id="A0A816LTE1"/>
<dbReference type="OrthoDB" id="10059120at2759"/>
<name>A0A816LTE1_9BILA</name>
<dbReference type="EMBL" id="CAJOBJ010029558">
    <property type="protein sequence ID" value="CAF4265000.1"/>
    <property type="molecule type" value="Genomic_DNA"/>
</dbReference>
<protein>
    <recommendedName>
        <fullName evidence="8">Dynein light chain Tctex-type 1</fullName>
    </recommendedName>
</protein>
<dbReference type="Pfam" id="PF03645">
    <property type="entry name" value="Tctex-1"/>
    <property type="match status" value="1"/>
</dbReference>
<evidence type="ECO:0000313" key="5">
    <source>
        <dbReference type="EMBL" id="CAF4222983.1"/>
    </source>
</evidence>
<dbReference type="Gene3D" id="3.30.1140.40">
    <property type="entry name" value="Tctex-1"/>
    <property type="match status" value="1"/>
</dbReference>
<sequence length="136" mass="15239">MDDEVLSVVNCVLLPHTPKLAKGSTKMTSEEYSVFSVDEVSNIIKEVIERLIGNHAYQHDQVTRWTADIVDQILTELTNLGKRFKYIVQAVIVPKNGTGLHAASSCYWNDITDGSCTLRWENKYIHAVVSVFGLSI</sequence>
<dbReference type="Proteomes" id="UP000663824">
    <property type="component" value="Unassembled WGS sequence"/>
</dbReference>
<evidence type="ECO:0000313" key="6">
    <source>
        <dbReference type="EMBL" id="CAF4265000.1"/>
    </source>
</evidence>
<gene>
    <name evidence="5" type="ORF">BYL167_LOCUS24461</name>
    <name evidence="2" type="ORF">CJN711_LOCUS17208</name>
    <name evidence="6" type="ORF">GIL414_LOCUS24293</name>
    <name evidence="3" type="ORF">KQP761_LOCUS15434</name>
    <name evidence="4" type="ORF">MBJ925_LOCUS6085</name>
</gene>